<dbReference type="Gene3D" id="3.40.190.10">
    <property type="entry name" value="Periplasmic binding protein-like II"/>
    <property type="match status" value="1"/>
</dbReference>
<evidence type="ECO:0000256" key="1">
    <source>
        <dbReference type="ARBA" id="ARBA00009437"/>
    </source>
</evidence>
<evidence type="ECO:0000256" key="4">
    <source>
        <dbReference type="ARBA" id="ARBA00023163"/>
    </source>
</evidence>
<dbReference type="Proteomes" id="UP000773850">
    <property type="component" value="Unassembled WGS sequence"/>
</dbReference>
<gene>
    <name evidence="7" type="ORF">B4109_2582</name>
    <name evidence="6" type="ORF">GS8_3076</name>
</gene>
<proteinExistence type="inferred from homology"/>
<comment type="similarity">
    <text evidence="1">Belongs to the LysR transcriptional regulatory family.</text>
</comment>
<dbReference type="Pfam" id="PF03466">
    <property type="entry name" value="LysR_substrate"/>
    <property type="match status" value="1"/>
</dbReference>
<sequence length="146" mass="15845">MTEMPCVPLSICQSMSAASAAKSTFPSSSNGVLPAQWKTGQTALYMRDFADWPLLLLHRVHGAGQYERVIEECRRHGFEPNVLCECPDATILLSLVAQGLGATIVPQSTVALFRLPGIKVLEIIDSSMTAEAAAILDRQRYLPKSA</sequence>
<dbReference type="AlphaFoldDB" id="A0A150MX01"/>
<dbReference type="GO" id="GO:0032993">
    <property type="term" value="C:protein-DNA complex"/>
    <property type="evidence" value="ECO:0007669"/>
    <property type="project" value="TreeGrafter"/>
</dbReference>
<keyword evidence="4" id="KW-0804">Transcription</keyword>
<dbReference type="GO" id="GO:0003700">
    <property type="term" value="F:DNA-binding transcription factor activity"/>
    <property type="evidence" value="ECO:0007669"/>
    <property type="project" value="TreeGrafter"/>
</dbReference>
<accession>A0A150MX01</accession>
<evidence type="ECO:0000313" key="7">
    <source>
        <dbReference type="EMBL" id="KYD28997.1"/>
    </source>
</evidence>
<organism evidence="7 8">
    <name type="scientific">Geobacillus stearothermophilus</name>
    <name type="common">Bacillus stearothermophilus</name>
    <dbReference type="NCBI Taxonomy" id="1422"/>
    <lineage>
        <taxon>Bacteria</taxon>
        <taxon>Bacillati</taxon>
        <taxon>Bacillota</taxon>
        <taxon>Bacilli</taxon>
        <taxon>Bacillales</taxon>
        <taxon>Anoxybacillaceae</taxon>
        <taxon>Geobacillus</taxon>
    </lineage>
</organism>
<dbReference type="CDD" id="cd05466">
    <property type="entry name" value="PBP2_LTTR_substrate"/>
    <property type="match status" value="1"/>
</dbReference>
<dbReference type="GO" id="GO:0003677">
    <property type="term" value="F:DNA binding"/>
    <property type="evidence" value="ECO:0007669"/>
    <property type="project" value="UniProtKB-KW"/>
</dbReference>
<keyword evidence="3" id="KW-0238">DNA-binding</keyword>
<dbReference type="PATRIC" id="fig|1422.18.peg.1203"/>
<dbReference type="InterPro" id="IPR005119">
    <property type="entry name" value="LysR_subst-bd"/>
</dbReference>
<dbReference type="EMBL" id="LQYV01000018">
    <property type="protein sequence ID" value="KYD28997.1"/>
    <property type="molecule type" value="Genomic_DNA"/>
</dbReference>
<evidence type="ECO:0000313" key="8">
    <source>
        <dbReference type="Proteomes" id="UP000075424"/>
    </source>
</evidence>
<dbReference type="PANTHER" id="PTHR30346">
    <property type="entry name" value="TRANSCRIPTIONAL DUAL REGULATOR HCAR-RELATED"/>
    <property type="match status" value="1"/>
</dbReference>
<dbReference type="SUPFAM" id="SSF53850">
    <property type="entry name" value="Periplasmic binding protein-like II"/>
    <property type="match status" value="1"/>
</dbReference>
<reference evidence="7 8" key="1">
    <citation type="submission" date="2016-01" db="EMBL/GenBank/DDBJ databases">
        <title>Draft Genome Sequences of Seven Thermophilic Sporeformers Isolated from Foods.</title>
        <authorList>
            <person name="Berendsen E.M."/>
            <person name="Wells-Bennik M.H."/>
            <person name="Krawcyk A.O."/>
            <person name="De Jong A."/>
            <person name="Holsappel S."/>
            <person name="Eijlander R.T."/>
            <person name="Kuipers O.P."/>
        </authorList>
    </citation>
    <scope>NUCLEOTIDE SEQUENCE [LARGE SCALE GENOMIC DNA]</scope>
    <source>
        <strain evidence="7 8">B4109</strain>
    </source>
</reference>
<evidence type="ECO:0000256" key="2">
    <source>
        <dbReference type="ARBA" id="ARBA00023015"/>
    </source>
</evidence>
<keyword evidence="9" id="KW-1185">Reference proteome</keyword>
<evidence type="ECO:0000313" key="9">
    <source>
        <dbReference type="Proteomes" id="UP000773850"/>
    </source>
</evidence>
<evidence type="ECO:0000259" key="5">
    <source>
        <dbReference type="Pfam" id="PF03466"/>
    </source>
</evidence>
<evidence type="ECO:0000256" key="3">
    <source>
        <dbReference type="ARBA" id="ARBA00023125"/>
    </source>
</evidence>
<protein>
    <submittedName>
        <fullName evidence="6">Transcriptional regulator LysR family</fullName>
    </submittedName>
</protein>
<name>A0A150MX01_GEOSE</name>
<dbReference type="EMBL" id="LUCS01000030">
    <property type="protein sequence ID" value="KAF6509545.1"/>
    <property type="molecule type" value="Genomic_DNA"/>
</dbReference>
<comment type="caution">
    <text evidence="7">The sequence shown here is derived from an EMBL/GenBank/DDBJ whole genome shotgun (WGS) entry which is preliminary data.</text>
</comment>
<feature type="domain" description="LysR substrate-binding" evidence="5">
    <location>
        <begin position="41"/>
        <end position="144"/>
    </location>
</feature>
<reference evidence="6 9" key="2">
    <citation type="submission" date="2016-03" db="EMBL/GenBank/DDBJ databases">
        <title>Spore heat resistance.</title>
        <authorList>
            <person name="Boekhorst J."/>
            <person name="Berendsen E.M."/>
            <person name="Wells-Bennik M.H."/>
            <person name="Kuipers O.P."/>
        </authorList>
    </citation>
    <scope>NUCLEOTIDE SEQUENCE [LARGE SCALE GENOMIC DNA]</scope>
    <source>
        <strain evidence="6 9">GS8</strain>
    </source>
</reference>
<dbReference type="PANTHER" id="PTHR30346:SF28">
    <property type="entry name" value="HTH-TYPE TRANSCRIPTIONAL REGULATOR CYNR"/>
    <property type="match status" value="1"/>
</dbReference>
<dbReference type="Proteomes" id="UP000075424">
    <property type="component" value="Unassembled WGS sequence"/>
</dbReference>
<evidence type="ECO:0000313" key="6">
    <source>
        <dbReference type="EMBL" id="KAF6509545.1"/>
    </source>
</evidence>
<keyword evidence="2" id="KW-0805">Transcription regulation</keyword>